<accession>A0AA40DBD1</accession>
<dbReference type="InterPro" id="IPR013087">
    <property type="entry name" value="Znf_C2H2_type"/>
</dbReference>
<dbReference type="PANTHER" id="PTHR35391">
    <property type="entry name" value="C2H2-TYPE DOMAIN-CONTAINING PROTEIN-RELATED"/>
    <property type="match status" value="1"/>
</dbReference>
<feature type="compositionally biased region" description="Acidic residues" evidence="1">
    <location>
        <begin position="110"/>
        <end position="126"/>
    </location>
</feature>
<comment type="caution">
    <text evidence="3">The sequence shown here is derived from an EMBL/GenBank/DDBJ whole genome shotgun (WGS) entry which is preliminary data.</text>
</comment>
<dbReference type="InterPro" id="IPR058925">
    <property type="entry name" value="zf-C2H2_AcuF"/>
</dbReference>
<name>A0AA40DBD1_9PEZI</name>
<dbReference type="PANTHER" id="PTHR35391:SF7">
    <property type="entry name" value="C2H2-TYPE DOMAIN-CONTAINING PROTEIN"/>
    <property type="match status" value="1"/>
</dbReference>
<evidence type="ECO:0000313" key="4">
    <source>
        <dbReference type="Proteomes" id="UP001174997"/>
    </source>
</evidence>
<organism evidence="3 4">
    <name type="scientific">Cercophora samala</name>
    <dbReference type="NCBI Taxonomy" id="330535"/>
    <lineage>
        <taxon>Eukaryota</taxon>
        <taxon>Fungi</taxon>
        <taxon>Dikarya</taxon>
        <taxon>Ascomycota</taxon>
        <taxon>Pezizomycotina</taxon>
        <taxon>Sordariomycetes</taxon>
        <taxon>Sordariomycetidae</taxon>
        <taxon>Sordariales</taxon>
        <taxon>Lasiosphaeriaceae</taxon>
        <taxon>Cercophora</taxon>
    </lineage>
</organism>
<feature type="domain" description="C2H2-type" evidence="2">
    <location>
        <begin position="416"/>
        <end position="438"/>
    </location>
</feature>
<evidence type="ECO:0000259" key="2">
    <source>
        <dbReference type="SMART" id="SM00355"/>
    </source>
</evidence>
<feature type="region of interest" description="Disordered" evidence="1">
    <location>
        <begin position="598"/>
        <end position="638"/>
    </location>
</feature>
<feature type="compositionally biased region" description="Polar residues" evidence="1">
    <location>
        <begin position="668"/>
        <end position="680"/>
    </location>
</feature>
<dbReference type="EMBL" id="JAULSY010000066">
    <property type="protein sequence ID" value="KAK0667758.1"/>
    <property type="molecule type" value="Genomic_DNA"/>
</dbReference>
<feature type="region of interest" description="Disordered" evidence="1">
    <location>
        <begin position="105"/>
        <end position="128"/>
    </location>
</feature>
<proteinExistence type="predicted"/>
<evidence type="ECO:0000313" key="3">
    <source>
        <dbReference type="EMBL" id="KAK0667758.1"/>
    </source>
</evidence>
<keyword evidence="4" id="KW-1185">Reference proteome</keyword>
<dbReference type="Pfam" id="PF26082">
    <property type="entry name" value="zf-C2H2_AcuF"/>
    <property type="match status" value="1"/>
</dbReference>
<feature type="region of interest" description="Disordered" evidence="1">
    <location>
        <begin position="662"/>
        <end position="686"/>
    </location>
</feature>
<dbReference type="SMART" id="SM00355">
    <property type="entry name" value="ZnF_C2H2"/>
    <property type="match status" value="3"/>
</dbReference>
<feature type="domain" description="C2H2-type" evidence="2">
    <location>
        <begin position="335"/>
        <end position="362"/>
    </location>
</feature>
<feature type="domain" description="C2H2-type" evidence="2">
    <location>
        <begin position="367"/>
        <end position="390"/>
    </location>
</feature>
<protein>
    <recommendedName>
        <fullName evidence="2">C2H2-type domain-containing protein</fullName>
    </recommendedName>
</protein>
<sequence length="753" mass="85220">MDSISEHVFTSLQGFQSLLASIEGSSQIDDTGRMGDRLPGLSCQTVQNELARLKVWAGNIGAHRSDRTSLDYRLRDASNIRNQVVMLLVDLSESLNDAMSIYKGERIPWDQEEPSDQDSDDHDDNDALMAGLARPEGFTELSQISSDITETISCLFRLTVSIQNPAPHDRFKARNWVDTSHFEESDISHVRDKFPSCPPEISQRLGKAISRRRQYFKYRELHHQKMTYGLDGNVENDEGAPTTIASSIPKQLGTTTVLRPSDCDNSVLDEDSMSLAAWTDTTFGGSLIDGKRPRIPALPEAAIDGPFECPFCYMMISASTSRAWAKHVLADLRPYICLSPDCAMSHVDYEGRHQWMEHVLEHHWKRWQCLHCSHESDSAIGLRTHLLDQHSETANEFEVEKMVDIGEKKRARNAPSRCPLCQVDIRSIKEYGRHVGRHQRDLALFALPNIAEMDGSDDVNSSDRSIVELHNFSESEDSETEGERPGPPTEDEIHQKFEELMQKRGWHNLPYRARKEMLNYTPLKKWSLIAHEERGIGLDIEIPPDHRHGVDSAMTDVAPDGPDEMEVWNGKEYTDKELGALLARPEPSLGVQEVNSAAQNPLKAPSQKSVEDATYQTPARAKGFSWRGRGPIPRPIPSEETQKLYNAWQIAERDIQVHEFPANESPAKEQQAQPASSTLPESEGYSKRKLIRSKSFSMAAKSKAAFIRKLGACEDCRTRRVACTRDHWDLLLFDQGWRASEDWKPQNDQTELR</sequence>
<dbReference type="Proteomes" id="UP001174997">
    <property type="component" value="Unassembled WGS sequence"/>
</dbReference>
<gene>
    <name evidence="3" type="ORF">QBC41DRAFT_323143</name>
</gene>
<feature type="region of interest" description="Disordered" evidence="1">
    <location>
        <begin position="470"/>
        <end position="491"/>
    </location>
</feature>
<evidence type="ECO:0000256" key="1">
    <source>
        <dbReference type="SAM" id="MobiDB-lite"/>
    </source>
</evidence>
<dbReference type="AlphaFoldDB" id="A0AA40DBD1"/>
<reference evidence="3" key="1">
    <citation type="submission" date="2023-06" db="EMBL/GenBank/DDBJ databases">
        <title>Genome-scale phylogeny and comparative genomics of the fungal order Sordariales.</title>
        <authorList>
            <consortium name="Lawrence Berkeley National Laboratory"/>
            <person name="Hensen N."/>
            <person name="Bonometti L."/>
            <person name="Westerberg I."/>
            <person name="Brannstrom I.O."/>
            <person name="Guillou S."/>
            <person name="Cros-Aarteil S."/>
            <person name="Calhoun S."/>
            <person name="Haridas S."/>
            <person name="Kuo A."/>
            <person name="Mondo S."/>
            <person name="Pangilinan J."/>
            <person name="Riley R."/>
            <person name="Labutti K."/>
            <person name="Andreopoulos B."/>
            <person name="Lipzen A."/>
            <person name="Chen C."/>
            <person name="Yanf M."/>
            <person name="Daum C."/>
            <person name="Ng V."/>
            <person name="Clum A."/>
            <person name="Steindorff A."/>
            <person name="Ohm R."/>
            <person name="Martin F."/>
            <person name="Silar P."/>
            <person name="Natvig D."/>
            <person name="Lalanne C."/>
            <person name="Gautier V."/>
            <person name="Ament-Velasquez S.L."/>
            <person name="Kruys A."/>
            <person name="Hutchinson M.I."/>
            <person name="Powell A.J."/>
            <person name="Barry K."/>
            <person name="Miller A.N."/>
            <person name="Grigoriev I.V."/>
            <person name="Debuchy R."/>
            <person name="Gladieux P."/>
            <person name="Thoren M.H."/>
            <person name="Johannesson H."/>
        </authorList>
    </citation>
    <scope>NUCLEOTIDE SEQUENCE</scope>
    <source>
        <strain evidence="3">CBS 307.81</strain>
    </source>
</reference>